<dbReference type="EMBL" id="CP028137">
    <property type="protein sequence ID" value="AZZ53096.1"/>
    <property type="molecule type" value="Genomic_DNA"/>
</dbReference>
<protein>
    <submittedName>
        <fullName evidence="9">Iron ABC transporter permease</fullName>
    </submittedName>
</protein>
<keyword evidence="7 8" id="KW-0472">Membrane</keyword>
<evidence type="ECO:0000256" key="2">
    <source>
        <dbReference type="ARBA" id="ARBA00007935"/>
    </source>
</evidence>
<dbReference type="PANTHER" id="PTHR30472">
    <property type="entry name" value="FERRIC ENTEROBACTIN TRANSPORT SYSTEM PERMEASE PROTEIN"/>
    <property type="match status" value="1"/>
</dbReference>
<dbReference type="Pfam" id="PF01032">
    <property type="entry name" value="FecCD"/>
    <property type="match status" value="1"/>
</dbReference>
<dbReference type="GO" id="GO:0022857">
    <property type="term" value="F:transmembrane transporter activity"/>
    <property type="evidence" value="ECO:0007669"/>
    <property type="project" value="InterPro"/>
</dbReference>
<feature type="transmembrane region" description="Helical" evidence="8">
    <location>
        <begin position="82"/>
        <end position="99"/>
    </location>
</feature>
<evidence type="ECO:0000313" key="10">
    <source>
        <dbReference type="Proteomes" id="UP000285317"/>
    </source>
</evidence>
<feature type="transmembrane region" description="Helical" evidence="8">
    <location>
        <begin position="257"/>
        <end position="284"/>
    </location>
</feature>
<evidence type="ECO:0000256" key="3">
    <source>
        <dbReference type="ARBA" id="ARBA00022448"/>
    </source>
</evidence>
<sequence>MTAEATAPHRRPGRDDTRLRGAGARWRVPALIAVLAALVVASVLSLVYGSREIPLGEIWPALTAPDPDSIVDAAVQGRVPRTVLALLVGAALGLAGAVMQGMTRNPLADPGILGLNAGASLAVVLGISTVGATTLPQFIWLAFLGAAAAGAFVYAVASLGREGATPLKLALAGAATAAALASLISAVLLTQDATLNRFRFWQVGGVGGAEFTSILQVLPFLAVGGALAIGSARGLDALALGDDLAKGLGRRVGRTRLVAGLAAVLLCGAATAIAGPIGFIGLTVPHLARRFTGPSHAWLLPSSALLGALLLLVADVIGRVVARPSDVEVGIVTALIGAPVLIAIVRRSKVRAL</sequence>
<dbReference type="GO" id="GO:0005886">
    <property type="term" value="C:plasma membrane"/>
    <property type="evidence" value="ECO:0007669"/>
    <property type="project" value="UniProtKB-SubCell"/>
</dbReference>
<evidence type="ECO:0000256" key="5">
    <source>
        <dbReference type="ARBA" id="ARBA00022692"/>
    </source>
</evidence>
<evidence type="ECO:0000256" key="4">
    <source>
        <dbReference type="ARBA" id="ARBA00022475"/>
    </source>
</evidence>
<dbReference type="InterPro" id="IPR037294">
    <property type="entry name" value="ABC_BtuC-like"/>
</dbReference>
<evidence type="ECO:0000256" key="7">
    <source>
        <dbReference type="ARBA" id="ARBA00023136"/>
    </source>
</evidence>
<feature type="transmembrane region" description="Helical" evidence="8">
    <location>
        <begin position="329"/>
        <end position="346"/>
    </location>
</feature>
<keyword evidence="5 8" id="KW-0812">Transmembrane</keyword>
<keyword evidence="3" id="KW-0813">Transport</keyword>
<dbReference type="Proteomes" id="UP000285317">
    <property type="component" value="Chromosome"/>
</dbReference>
<reference evidence="9 10" key="1">
    <citation type="submission" date="2018-03" db="EMBL/GenBank/DDBJ databases">
        <title>Bacteriophage NCPPB3778 and a type I-E CRISPR drive the evolution of the US Biological Select Agent, Rathayibacter toxicus.</title>
        <authorList>
            <person name="Davis E.W.II."/>
            <person name="Tabima J.F."/>
            <person name="Weisberg A.J."/>
            <person name="Dantas Lopes L."/>
            <person name="Wiseman M.S."/>
            <person name="Wiseman M.S."/>
            <person name="Pupko T."/>
            <person name="Belcher M.S."/>
            <person name="Sechler A.J."/>
            <person name="Tancos M.A."/>
            <person name="Schroeder B.K."/>
            <person name="Murray T.D."/>
            <person name="Luster D.G."/>
            <person name="Schneider W.L."/>
            <person name="Rogers E."/>
            <person name="Andreote F.D."/>
            <person name="Grunwald N.J."/>
            <person name="Putnam M.L."/>
            <person name="Chang J.H."/>
        </authorList>
    </citation>
    <scope>NUCLEOTIDE SEQUENCE [LARGE SCALE GENOMIC DNA]</scope>
    <source>
        <strain evidence="9 10">DSM 15932</strain>
    </source>
</reference>
<keyword evidence="6 8" id="KW-1133">Transmembrane helix</keyword>
<evidence type="ECO:0000256" key="6">
    <source>
        <dbReference type="ARBA" id="ARBA00022989"/>
    </source>
</evidence>
<dbReference type="AlphaFoldDB" id="A0A3Q9USI1"/>
<organism evidence="9 10">
    <name type="scientific">Rathayibacter festucae DSM 15932</name>
    <dbReference type="NCBI Taxonomy" id="1328866"/>
    <lineage>
        <taxon>Bacteria</taxon>
        <taxon>Bacillati</taxon>
        <taxon>Actinomycetota</taxon>
        <taxon>Actinomycetes</taxon>
        <taxon>Micrococcales</taxon>
        <taxon>Microbacteriaceae</taxon>
        <taxon>Rathayibacter</taxon>
    </lineage>
</organism>
<dbReference type="CDD" id="cd06550">
    <property type="entry name" value="TM_ABC_iron-siderophores_like"/>
    <property type="match status" value="1"/>
</dbReference>
<evidence type="ECO:0000256" key="1">
    <source>
        <dbReference type="ARBA" id="ARBA00004651"/>
    </source>
</evidence>
<dbReference type="KEGG" id="rfs:C1I64_14330"/>
<feature type="transmembrane region" description="Helical" evidence="8">
    <location>
        <begin position="211"/>
        <end position="236"/>
    </location>
</feature>
<feature type="transmembrane region" description="Helical" evidence="8">
    <location>
        <begin position="296"/>
        <end position="317"/>
    </location>
</feature>
<feature type="transmembrane region" description="Helical" evidence="8">
    <location>
        <begin position="138"/>
        <end position="157"/>
    </location>
</feature>
<feature type="transmembrane region" description="Helical" evidence="8">
    <location>
        <begin position="28"/>
        <end position="48"/>
    </location>
</feature>
<feature type="transmembrane region" description="Helical" evidence="8">
    <location>
        <begin position="111"/>
        <end position="132"/>
    </location>
</feature>
<dbReference type="SUPFAM" id="SSF81345">
    <property type="entry name" value="ABC transporter involved in vitamin B12 uptake, BtuC"/>
    <property type="match status" value="1"/>
</dbReference>
<dbReference type="InterPro" id="IPR000522">
    <property type="entry name" value="ABC_transptr_permease_BtuC"/>
</dbReference>
<evidence type="ECO:0000313" key="9">
    <source>
        <dbReference type="EMBL" id="AZZ53096.1"/>
    </source>
</evidence>
<evidence type="ECO:0000256" key="8">
    <source>
        <dbReference type="SAM" id="Phobius"/>
    </source>
</evidence>
<comment type="similarity">
    <text evidence="2">Belongs to the binding-protein-dependent transport system permease family. FecCD subfamily.</text>
</comment>
<dbReference type="FunFam" id="1.10.3470.10:FF:000001">
    <property type="entry name" value="Vitamin B12 ABC transporter permease BtuC"/>
    <property type="match status" value="1"/>
</dbReference>
<dbReference type="Gene3D" id="1.10.3470.10">
    <property type="entry name" value="ABC transporter involved in vitamin B12 uptake, BtuC"/>
    <property type="match status" value="1"/>
</dbReference>
<feature type="transmembrane region" description="Helical" evidence="8">
    <location>
        <begin position="169"/>
        <end position="191"/>
    </location>
</feature>
<gene>
    <name evidence="9" type="ORF">C1I64_14330</name>
</gene>
<name>A0A3Q9USI1_9MICO</name>
<proteinExistence type="inferred from homology"/>
<accession>A0A3Q9USI1</accession>
<dbReference type="GO" id="GO:0033214">
    <property type="term" value="P:siderophore-iron import into cell"/>
    <property type="evidence" value="ECO:0007669"/>
    <property type="project" value="TreeGrafter"/>
</dbReference>
<keyword evidence="4" id="KW-1003">Cell membrane</keyword>
<comment type="subcellular location">
    <subcellularLocation>
        <location evidence="1">Cell membrane</location>
        <topology evidence="1">Multi-pass membrane protein</topology>
    </subcellularLocation>
</comment>
<dbReference type="RefSeq" id="WP_127887652.1">
    <property type="nucleotide sequence ID" value="NZ_CP028137.1"/>
</dbReference>
<dbReference type="PANTHER" id="PTHR30472:SF1">
    <property type="entry name" value="FE(3+) DICITRATE TRANSPORT SYSTEM PERMEASE PROTEIN FECC-RELATED"/>
    <property type="match status" value="1"/>
</dbReference>